<accession>X0QAS0</accession>
<organism evidence="1 2">
    <name type="scientific">Lentilactobacillus farraginis DSM 18382 = JCM 14108</name>
    <dbReference type="NCBI Taxonomy" id="1423743"/>
    <lineage>
        <taxon>Bacteria</taxon>
        <taxon>Bacillati</taxon>
        <taxon>Bacillota</taxon>
        <taxon>Bacilli</taxon>
        <taxon>Lactobacillales</taxon>
        <taxon>Lactobacillaceae</taxon>
        <taxon>Lentilactobacillus</taxon>
    </lineage>
</organism>
<protein>
    <submittedName>
        <fullName evidence="1">Uncharacterized protein</fullName>
    </submittedName>
</protein>
<proteinExistence type="predicted"/>
<evidence type="ECO:0000313" key="2">
    <source>
        <dbReference type="Proteomes" id="UP000019488"/>
    </source>
</evidence>
<comment type="caution">
    <text evidence="1">The sequence shown here is derived from an EMBL/GenBank/DDBJ whole genome shotgun (WGS) entry which is preliminary data.</text>
</comment>
<sequence length="50" mass="5992">MIKTRKRKLTNVPRKSNPGVYFIMNQIKKRLLTMTIIVDSRFLFEFSIFA</sequence>
<dbReference type="EMBL" id="BAKI01000004">
    <property type="protein sequence ID" value="GAF35705.1"/>
    <property type="molecule type" value="Genomic_DNA"/>
</dbReference>
<gene>
    <name evidence="1" type="ORF">JCM14108_609</name>
</gene>
<dbReference type="Proteomes" id="UP000019488">
    <property type="component" value="Unassembled WGS sequence"/>
</dbReference>
<dbReference type="AlphaFoldDB" id="X0QAS0"/>
<reference evidence="1" key="1">
    <citation type="journal article" date="2014" name="Genome Announc.">
        <title>Draft Genome Sequences of Two Lactobacillus Strains, L. farraginis JCM 14108T and L. composti JCM 14202T, Isolated from Compost of Distilled Shochu Residue.</title>
        <authorList>
            <person name="Yuki M."/>
            <person name="Oshima K."/>
            <person name="Suda W."/>
            <person name="Kitahara M."/>
            <person name="Kitamura K."/>
            <person name="Iida T."/>
            <person name="Hattori M."/>
            <person name="Ohkuma M."/>
        </authorList>
    </citation>
    <scope>NUCLEOTIDE SEQUENCE [LARGE SCALE GENOMIC DNA]</scope>
    <source>
        <strain evidence="1">JCM 14108</strain>
    </source>
</reference>
<evidence type="ECO:0000313" key="1">
    <source>
        <dbReference type="EMBL" id="GAF35705.1"/>
    </source>
</evidence>
<name>X0QAS0_9LACO</name>